<evidence type="ECO:0000313" key="1">
    <source>
        <dbReference type="EMBL" id="CCD16837.1"/>
    </source>
</evidence>
<proteinExistence type="predicted"/>
<reference evidence="2" key="1">
    <citation type="submission" date="2011-07" db="EMBL/GenBank/DDBJ databases">
        <title>Divergent evolution of antigenic variation in African trypanosomes.</title>
        <authorList>
            <person name="Jackson A.P."/>
            <person name="Berry A."/>
            <person name="Allison H.C."/>
            <person name="Burton P."/>
            <person name="Anderson J."/>
            <person name="Aslett M."/>
            <person name="Brown R."/>
            <person name="Corton N."/>
            <person name="Harris D."/>
            <person name="Hauser H."/>
            <person name="Gamble J."/>
            <person name="Gilderthorp R."/>
            <person name="McQuillan J."/>
            <person name="Quail M.A."/>
            <person name="Sanders M."/>
            <person name="Van Tonder A."/>
            <person name="Ginger M.L."/>
            <person name="Donelson J.E."/>
            <person name="Field M.C."/>
            <person name="Barry J.D."/>
            <person name="Berriman M."/>
            <person name="Hertz-Fowler C."/>
        </authorList>
    </citation>
    <scope>NUCLEOTIDE SEQUENCE [LARGE SCALE GENOMIC DNA]</scope>
    <source>
        <strain evidence="2">IL3000</strain>
    </source>
</reference>
<dbReference type="EMBL" id="CAEQ01002467">
    <property type="protein sequence ID" value="CCD16837.1"/>
    <property type="molecule type" value="Genomic_DNA"/>
</dbReference>
<dbReference type="Proteomes" id="UP000000702">
    <property type="component" value="Unassembled WGS sequence"/>
</dbReference>
<gene>
    <name evidence="1" type="ORF">TCIL3000_0_17270</name>
</gene>
<evidence type="ECO:0000313" key="2">
    <source>
        <dbReference type="Proteomes" id="UP000000702"/>
    </source>
</evidence>
<accession>F9WHP3</accession>
<keyword evidence="2" id="KW-1185">Reference proteome</keyword>
<reference evidence="1 2" key="2">
    <citation type="journal article" date="2012" name="Proc. Natl. Acad. Sci. U.S.A.">
        <title>Antigenic diversity is generated by distinct evolutionary mechanisms in African trypanosome species.</title>
        <authorList>
            <person name="Jackson A.P."/>
            <person name="Berry A."/>
            <person name="Aslett M."/>
            <person name="Allison H.C."/>
            <person name="Burton P."/>
            <person name="Vavrova-Anderson J."/>
            <person name="Brown R."/>
            <person name="Browne H."/>
            <person name="Corton N."/>
            <person name="Hauser H."/>
            <person name="Gamble J."/>
            <person name="Gilderthorp R."/>
            <person name="Marcello L."/>
            <person name="McQuillan J."/>
            <person name="Otto T.D."/>
            <person name="Quail M.A."/>
            <person name="Sanders M.J."/>
            <person name="van Tonder A."/>
            <person name="Ginger M.L."/>
            <person name="Field M.C."/>
            <person name="Barry J.D."/>
            <person name="Hertz-Fowler C."/>
            <person name="Berriman M."/>
        </authorList>
    </citation>
    <scope>NUCLEOTIDE SEQUENCE [LARGE SCALE GENOMIC DNA]</scope>
    <source>
        <strain evidence="1 2">IL3000</strain>
    </source>
</reference>
<sequence>MVKVVWVWTGWGEIYPRVSIAVNNKIHKTKISIEKTAFFFIVRINDQSSHPTPAKKRKCIDAHHASRHSSVGLRLGERSHHPLTPLGEDYFPPTSQWMVTTACTLVQDDGLHWNPLPLHSCCDVSLSDVIPDLMVSNMCRASAGPP</sequence>
<organism evidence="1 2">
    <name type="scientific">Trypanosoma congolense (strain IL3000)</name>
    <dbReference type="NCBI Taxonomy" id="1068625"/>
    <lineage>
        <taxon>Eukaryota</taxon>
        <taxon>Discoba</taxon>
        <taxon>Euglenozoa</taxon>
        <taxon>Kinetoplastea</taxon>
        <taxon>Metakinetoplastina</taxon>
        <taxon>Trypanosomatida</taxon>
        <taxon>Trypanosomatidae</taxon>
        <taxon>Trypanosoma</taxon>
        <taxon>Nannomonas</taxon>
    </lineage>
</organism>
<dbReference type="AlphaFoldDB" id="F9WHP3"/>
<protein>
    <submittedName>
        <fullName evidence="1">Uncharacterized protein</fullName>
    </submittedName>
</protein>
<name>F9WHP3_TRYCI</name>
<comment type="caution">
    <text evidence="1">The sequence shown here is derived from an EMBL/GenBank/DDBJ whole genome shotgun (WGS) entry which is preliminary data.</text>
</comment>